<gene>
    <name evidence="1" type="ORF">GCM10023209_27550</name>
</gene>
<keyword evidence="2" id="KW-1185">Reference proteome</keyword>
<organism evidence="1 2">
    <name type="scientific">[Roseibacterium] beibuensis</name>
    <dbReference type="NCBI Taxonomy" id="1193142"/>
    <lineage>
        <taxon>Bacteria</taxon>
        <taxon>Pseudomonadati</taxon>
        <taxon>Pseudomonadota</taxon>
        <taxon>Alphaproteobacteria</taxon>
        <taxon>Rhodobacterales</taxon>
        <taxon>Roseobacteraceae</taxon>
        <taxon>Roseicyclus</taxon>
    </lineage>
</organism>
<reference evidence="2" key="1">
    <citation type="journal article" date="2019" name="Int. J. Syst. Evol. Microbiol.">
        <title>The Global Catalogue of Microorganisms (GCM) 10K type strain sequencing project: providing services to taxonomists for standard genome sequencing and annotation.</title>
        <authorList>
            <consortium name="The Broad Institute Genomics Platform"/>
            <consortium name="The Broad Institute Genome Sequencing Center for Infectious Disease"/>
            <person name="Wu L."/>
            <person name="Ma J."/>
        </authorList>
    </citation>
    <scope>NUCLEOTIDE SEQUENCE [LARGE SCALE GENOMIC DNA]</scope>
    <source>
        <strain evidence="2">JCM 18015</strain>
    </source>
</reference>
<evidence type="ECO:0000313" key="2">
    <source>
        <dbReference type="Proteomes" id="UP001499910"/>
    </source>
</evidence>
<evidence type="ECO:0000313" key="1">
    <source>
        <dbReference type="EMBL" id="GAA5077385.1"/>
    </source>
</evidence>
<dbReference type="Proteomes" id="UP001499910">
    <property type="component" value="Unassembled WGS sequence"/>
</dbReference>
<dbReference type="EMBL" id="BAABHW010000004">
    <property type="protein sequence ID" value="GAA5077385.1"/>
    <property type="molecule type" value="Genomic_DNA"/>
</dbReference>
<protein>
    <submittedName>
        <fullName evidence="1">Uncharacterized protein</fullName>
    </submittedName>
</protein>
<accession>A0ABP9LJJ0</accession>
<name>A0ABP9LJJ0_9RHOB</name>
<sequence length="126" mass="13861">MARACGRLNQFHCVENLHEGIIRTASHVDLCAILAAKHVAQSLERPFPIPLRADDRAIRIYEGDGRVAALNGKNRRLGAGYFSESENGAVNHLSPSKSSPGNKYCLSPKIRDIYYSMFKASDTDNG</sequence>
<proteinExistence type="predicted"/>
<comment type="caution">
    <text evidence="1">The sequence shown here is derived from an EMBL/GenBank/DDBJ whole genome shotgun (WGS) entry which is preliminary data.</text>
</comment>